<dbReference type="AlphaFoldDB" id="A0A0C2BU49"/>
<protein>
    <submittedName>
        <fullName evidence="1">Uncharacterized protein</fullName>
    </submittedName>
</protein>
<evidence type="ECO:0000313" key="2">
    <source>
        <dbReference type="Proteomes" id="UP000054047"/>
    </source>
</evidence>
<sequence>MAQKRRSTADEGQPSVLQIQTACVWSNRISKYSEHIEVDPTPGPTPLLTESCPVRGLRPQWGQWDGIFFGRP</sequence>
<gene>
    <name evidence="1" type="ORF">ANCDUO_22486</name>
</gene>
<accession>A0A0C2BU49</accession>
<dbReference type="EMBL" id="KN767693">
    <property type="protein sequence ID" value="KIH47453.1"/>
    <property type="molecule type" value="Genomic_DNA"/>
</dbReference>
<organism evidence="1 2">
    <name type="scientific">Ancylostoma duodenale</name>
    <dbReference type="NCBI Taxonomy" id="51022"/>
    <lineage>
        <taxon>Eukaryota</taxon>
        <taxon>Metazoa</taxon>
        <taxon>Ecdysozoa</taxon>
        <taxon>Nematoda</taxon>
        <taxon>Chromadorea</taxon>
        <taxon>Rhabditida</taxon>
        <taxon>Rhabditina</taxon>
        <taxon>Rhabditomorpha</taxon>
        <taxon>Strongyloidea</taxon>
        <taxon>Ancylostomatidae</taxon>
        <taxon>Ancylostomatinae</taxon>
        <taxon>Ancylostoma</taxon>
    </lineage>
</organism>
<evidence type="ECO:0000313" key="1">
    <source>
        <dbReference type="EMBL" id="KIH47453.1"/>
    </source>
</evidence>
<name>A0A0C2BU49_9BILA</name>
<reference evidence="1 2" key="1">
    <citation type="submission" date="2013-12" db="EMBL/GenBank/DDBJ databases">
        <title>Draft genome of the parsitic nematode Ancylostoma duodenale.</title>
        <authorList>
            <person name="Mitreva M."/>
        </authorList>
    </citation>
    <scope>NUCLEOTIDE SEQUENCE [LARGE SCALE GENOMIC DNA]</scope>
    <source>
        <strain evidence="1 2">Zhejiang</strain>
    </source>
</reference>
<keyword evidence="2" id="KW-1185">Reference proteome</keyword>
<dbReference type="Proteomes" id="UP000054047">
    <property type="component" value="Unassembled WGS sequence"/>
</dbReference>
<proteinExistence type="predicted"/>